<organism evidence="3 4">
    <name type="scientific">Halorarum salinum</name>
    <dbReference type="NCBI Taxonomy" id="2743089"/>
    <lineage>
        <taxon>Archaea</taxon>
        <taxon>Methanobacteriati</taxon>
        <taxon>Methanobacteriota</taxon>
        <taxon>Stenosarchaea group</taxon>
        <taxon>Halobacteria</taxon>
        <taxon>Halobacteriales</taxon>
        <taxon>Haloferacaceae</taxon>
        <taxon>Halorarum</taxon>
    </lineage>
</organism>
<evidence type="ECO:0000313" key="3">
    <source>
        <dbReference type="EMBL" id="QLG63587.1"/>
    </source>
</evidence>
<evidence type="ECO:0000313" key="4">
    <source>
        <dbReference type="Proteomes" id="UP000509626"/>
    </source>
</evidence>
<dbReference type="KEGG" id="halu:HUG12_18385"/>
<dbReference type="GeneID" id="56039470"/>
<dbReference type="OrthoDB" id="121879at2157"/>
<evidence type="ECO:0000256" key="1">
    <source>
        <dbReference type="SAM" id="MobiDB-lite"/>
    </source>
</evidence>
<dbReference type="RefSeq" id="WP_179270171.1">
    <property type="nucleotide sequence ID" value="NZ_CP058579.1"/>
</dbReference>
<dbReference type="Proteomes" id="UP000509626">
    <property type="component" value="Chromosome"/>
</dbReference>
<dbReference type="EMBL" id="CP058579">
    <property type="protein sequence ID" value="QLG63587.1"/>
    <property type="molecule type" value="Genomic_DNA"/>
</dbReference>
<dbReference type="AlphaFoldDB" id="A0A7D5LD58"/>
<reference evidence="3 4" key="1">
    <citation type="submission" date="2020-06" db="EMBL/GenBank/DDBJ databases">
        <title>NJ-3-1, isolated from saline soil.</title>
        <authorList>
            <person name="Cui H.L."/>
            <person name="Shi X."/>
        </authorList>
    </citation>
    <scope>NUCLEOTIDE SEQUENCE [LARGE SCALE GENOMIC DNA]</scope>
    <source>
        <strain evidence="3 4">NJ-3-1</strain>
    </source>
</reference>
<dbReference type="Pfam" id="PF04659">
    <property type="entry name" value="Arch_fla_DE"/>
    <property type="match status" value="1"/>
</dbReference>
<feature type="domain" description="Archaeal flagella protein FlaD/E" evidence="2">
    <location>
        <begin position="65"/>
        <end position="149"/>
    </location>
</feature>
<name>A0A7D5LD58_9EURY</name>
<dbReference type="GO" id="GO:0097588">
    <property type="term" value="P:archaeal or bacterial-type flagellum-dependent cell motility"/>
    <property type="evidence" value="ECO:0007669"/>
    <property type="project" value="InterPro"/>
</dbReference>
<feature type="region of interest" description="Disordered" evidence="1">
    <location>
        <begin position="13"/>
        <end position="32"/>
    </location>
</feature>
<gene>
    <name evidence="3" type="ORF">HUG12_18385</name>
</gene>
<proteinExistence type="predicted"/>
<sequence>MLNPKDYDRTELRALAGATAPPRDGPAEDRWATPDDFLVGADARVRQGQLEDAFVLAAAGDGAVRPYLTGLPDSGVGTRLALDWLRFLVTVGGREGAREALAYYGRVDWLGADAEEALATHLEAFSGGESRPLGPGHHRTSLLFLARLAALR</sequence>
<evidence type="ECO:0000259" key="2">
    <source>
        <dbReference type="Pfam" id="PF04659"/>
    </source>
</evidence>
<dbReference type="InterPro" id="IPR006752">
    <property type="entry name" value="Arch_fla_DE"/>
</dbReference>
<accession>A0A7D5LD58</accession>
<protein>
    <recommendedName>
        <fullName evidence="2">Archaeal flagella protein FlaD/E domain-containing protein</fullName>
    </recommendedName>
</protein>
<keyword evidence="4" id="KW-1185">Reference proteome</keyword>